<evidence type="ECO:0000313" key="2">
    <source>
        <dbReference type="EMBL" id="VDI31280.1"/>
    </source>
</evidence>
<feature type="transmembrane region" description="Helical" evidence="1">
    <location>
        <begin position="108"/>
        <end position="132"/>
    </location>
</feature>
<dbReference type="OrthoDB" id="6169646at2759"/>
<keyword evidence="3" id="KW-1185">Reference proteome</keyword>
<keyword evidence="1" id="KW-0812">Transmembrane</keyword>
<sequence>MINSVIPLVLGICAAIFIAIAAFIPGWFVVEYPSVTNRLYFSLFYGLTCSTSCQISTYYEIYQYNNRQSSTIFWMIEFQVEVMLSVVICTIGVIILFVYRKGNRTHRLLLASVILFVIGGLLILVACGRILTATLTANKNLHTKNADHYYDFPFSLVPAGIGGIVQIVTAILVHLIRGEVIKGNNPDTFAFYRS</sequence>
<dbReference type="EMBL" id="UYJE01004771">
    <property type="protein sequence ID" value="VDI31280.1"/>
    <property type="molecule type" value="Genomic_DNA"/>
</dbReference>
<accession>A0A8B6EBG6</accession>
<feature type="transmembrane region" description="Helical" evidence="1">
    <location>
        <begin position="82"/>
        <end position="99"/>
    </location>
</feature>
<proteinExistence type="predicted"/>
<evidence type="ECO:0000256" key="1">
    <source>
        <dbReference type="SAM" id="Phobius"/>
    </source>
</evidence>
<gene>
    <name evidence="2" type="ORF">MGAL_10B042731</name>
</gene>
<organism evidence="2 3">
    <name type="scientific">Mytilus galloprovincialis</name>
    <name type="common">Mediterranean mussel</name>
    <dbReference type="NCBI Taxonomy" id="29158"/>
    <lineage>
        <taxon>Eukaryota</taxon>
        <taxon>Metazoa</taxon>
        <taxon>Spiralia</taxon>
        <taxon>Lophotrochozoa</taxon>
        <taxon>Mollusca</taxon>
        <taxon>Bivalvia</taxon>
        <taxon>Autobranchia</taxon>
        <taxon>Pteriomorphia</taxon>
        <taxon>Mytilida</taxon>
        <taxon>Mytiloidea</taxon>
        <taxon>Mytilidae</taxon>
        <taxon>Mytilinae</taxon>
        <taxon>Mytilus</taxon>
    </lineage>
</organism>
<comment type="caution">
    <text evidence="2">The sequence shown here is derived from an EMBL/GenBank/DDBJ whole genome shotgun (WGS) entry which is preliminary data.</text>
</comment>
<evidence type="ECO:0000313" key="3">
    <source>
        <dbReference type="Proteomes" id="UP000596742"/>
    </source>
</evidence>
<keyword evidence="1" id="KW-1133">Transmembrane helix</keyword>
<dbReference type="Gene3D" id="1.20.140.150">
    <property type="match status" value="1"/>
</dbReference>
<reference evidence="2" key="1">
    <citation type="submission" date="2018-11" db="EMBL/GenBank/DDBJ databases">
        <authorList>
            <person name="Alioto T."/>
            <person name="Alioto T."/>
        </authorList>
    </citation>
    <scope>NUCLEOTIDE SEQUENCE</scope>
</reference>
<dbReference type="AlphaFoldDB" id="A0A8B6EBG6"/>
<dbReference type="Proteomes" id="UP000596742">
    <property type="component" value="Unassembled WGS sequence"/>
</dbReference>
<feature type="transmembrane region" description="Helical" evidence="1">
    <location>
        <begin position="42"/>
        <end position="62"/>
    </location>
</feature>
<name>A0A8B6EBG6_MYTGA</name>
<keyword evidence="1" id="KW-0472">Membrane</keyword>
<feature type="transmembrane region" description="Helical" evidence="1">
    <location>
        <begin position="152"/>
        <end position="176"/>
    </location>
</feature>
<protein>
    <submittedName>
        <fullName evidence="2">Uncharacterized protein</fullName>
    </submittedName>
</protein>
<feature type="transmembrane region" description="Helical" evidence="1">
    <location>
        <begin position="6"/>
        <end position="30"/>
    </location>
</feature>